<feature type="compositionally biased region" description="Low complexity" evidence="1">
    <location>
        <begin position="103"/>
        <end position="123"/>
    </location>
</feature>
<feature type="region of interest" description="Disordered" evidence="1">
    <location>
        <begin position="1"/>
        <end position="72"/>
    </location>
</feature>
<dbReference type="AlphaFoldDB" id="A0A9W7LFB7"/>
<evidence type="ECO:0000256" key="1">
    <source>
        <dbReference type="SAM" id="MobiDB-lite"/>
    </source>
</evidence>
<evidence type="ECO:0000313" key="2">
    <source>
        <dbReference type="EMBL" id="GMI47983.1"/>
    </source>
</evidence>
<feature type="region of interest" description="Disordered" evidence="1">
    <location>
        <begin position="103"/>
        <end position="137"/>
    </location>
</feature>
<organism evidence="2 3">
    <name type="scientific">Triparma columacea</name>
    <dbReference type="NCBI Taxonomy" id="722753"/>
    <lineage>
        <taxon>Eukaryota</taxon>
        <taxon>Sar</taxon>
        <taxon>Stramenopiles</taxon>
        <taxon>Ochrophyta</taxon>
        <taxon>Bolidophyceae</taxon>
        <taxon>Parmales</taxon>
        <taxon>Triparmaceae</taxon>
        <taxon>Triparma</taxon>
    </lineage>
</organism>
<dbReference type="PANTHER" id="PTHR12436">
    <property type="entry name" value="80 KDA MCM3-ASSOCIATED PROTEIN"/>
    <property type="match status" value="1"/>
</dbReference>
<name>A0A9W7LFB7_9STRA</name>
<dbReference type="PANTHER" id="PTHR12436:SF4">
    <property type="entry name" value="LEUKOCYTE RECEPTOR CLUSTER MEMBER 8"/>
    <property type="match status" value="1"/>
</dbReference>
<dbReference type="OrthoDB" id="199574at2759"/>
<feature type="compositionally biased region" description="Basic residues" evidence="1">
    <location>
        <begin position="124"/>
        <end position="133"/>
    </location>
</feature>
<sequence length="433" mass="49473">MEEEDFISLSFKSTKSSSTKGTKNKNKKEKKEKKEKKKEKKKKKETNTHTNKKNNKNNNYNNNNNISHLNTSFSPLSFPSPYSPTYSPPPAAYDEDITTTYKTKTSTTSLSTSSRGSITASIKNNKREKRKRESRIDRFERDREDYVHDKTKQIKYTPKPFEGFGRSTLLSKPYTRLTTKPVADDIRSLPYLRKALYHWAGKYDSDTISYSFYISELKSLRQDLTVQGLSERGRFGWGLYYENMRAAMEEGDREEAGVCRGRLMEMLEKGIVNIISDNDDRSEDEDEEGGGGGIVKAKAREVDMVCALSVVDGITKITTLCSVMERVQRVRDFAGVGGSWDKTELSLETAGWWVNGEHRRFFQAYEREAGLLGYAMDFLVEGFREVGWGGVMKAYRRIGVEVIERWFGIRKGEGGSWIEARGGKVEAGCWVRE</sequence>
<feature type="compositionally biased region" description="Low complexity" evidence="1">
    <location>
        <begin position="12"/>
        <end position="21"/>
    </location>
</feature>
<feature type="compositionally biased region" description="Basic residues" evidence="1">
    <location>
        <begin position="22"/>
        <end position="55"/>
    </location>
</feature>
<feature type="compositionally biased region" description="Low complexity" evidence="1">
    <location>
        <begin position="56"/>
        <end position="72"/>
    </location>
</feature>
<proteinExistence type="predicted"/>
<accession>A0A9W7LFB7</accession>
<dbReference type="InterPro" id="IPR045107">
    <property type="entry name" value="SAC3/GANP/THP3"/>
</dbReference>
<evidence type="ECO:0000313" key="3">
    <source>
        <dbReference type="Proteomes" id="UP001165065"/>
    </source>
</evidence>
<comment type="caution">
    <text evidence="2">The sequence shown here is derived from an EMBL/GenBank/DDBJ whole genome shotgun (WGS) entry which is preliminary data.</text>
</comment>
<keyword evidence="3" id="KW-1185">Reference proteome</keyword>
<dbReference type="Proteomes" id="UP001165065">
    <property type="component" value="Unassembled WGS sequence"/>
</dbReference>
<dbReference type="EMBL" id="BRYA01000367">
    <property type="protein sequence ID" value="GMI47983.1"/>
    <property type="molecule type" value="Genomic_DNA"/>
</dbReference>
<gene>
    <name evidence="2" type="ORF">TrCOL_g6324</name>
</gene>
<protein>
    <submittedName>
        <fullName evidence="2">Uncharacterized protein</fullName>
    </submittedName>
</protein>
<dbReference type="GO" id="GO:0005634">
    <property type="term" value="C:nucleus"/>
    <property type="evidence" value="ECO:0007669"/>
    <property type="project" value="TreeGrafter"/>
</dbReference>
<reference evidence="3" key="1">
    <citation type="journal article" date="2023" name="Commun. Biol.">
        <title>Genome analysis of Parmales, the sister group of diatoms, reveals the evolutionary specialization of diatoms from phago-mixotrophs to photoautotrophs.</title>
        <authorList>
            <person name="Ban H."/>
            <person name="Sato S."/>
            <person name="Yoshikawa S."/>
            <person name="Yamada K."/>
            <person name="Nakamura Y."/>
            <person name="Ichinomiya M."/>
            <person name="Sato N."/>
            <person name="Blanc-Mathieu R."/>
            <person name="Endo H."/>
            <person name="Kuwata A."/>
            <person name="Ogata H."/>
        </authorList>
    </citation>
    <scope>NUCLEOTIDE SEQUENCE [LARGE SCALE GENOMIC DNA]</scope>
</reference>
<dbReference type="Gene3D" id="1.25.40.990">
    <property type="match status" value="1"/>
</dbReference>